<evidence type="ECO:0000256" key="6">
    <source>
        <dbReference type="ARBA" id="ARBA00038076"/>
    </source>
</evidence>
<comment type="subcellular location">
    <subcellularLocation>
        <location evidence="1">Cell membrane</location>
        <topology evidence="1">Multi-pass membrane protein</topology>
    </subcellularLocation>
</comment>
<gene>
    <name evidence="10" type="ORF">RH857_11820</name>
</gene>
<feature type="transmembrane region" description="Helical" evidence="7">
    <location>
        <begin position="29"/>
        <end position="50"/>
    </location>
</feature>
<keyword evidence="11" id="KW-1185">Reference proteome</keyword>
<evidence type="ECO:0000256" key="3">
    <source>
        <dbReference type="ARBA" id="ARBA00022692"/>
    </source>
</evidence>
<dbReference type="PANTHER" id="PTHR30572">
    <property type="entry name" value="MEMBRANE COMPONENT OF TRANSPORTER-RELATED"/>
    <property type="match status" value="1"/>
</dbReference>
<evidence type="ECO:0000313" key="11">
    <source>
        <dbReference type="Proteomes" id="UP001260872"/>
    </source>
</evidence>
<dbReference type="Pfam" id="PF02687">
    <property type="entry name" value="FtsX"/>
    <property type="match status" value="1"/>
</dbReference>
<keyword evidence="2" id="KW-1003">Cell membrane</keyword>
<feature type="transmembrane region" description="Helical" evidence="7">
    <location>
        <begin position="469"/>
        <end position="487"/>
    </location>
</feature>
<dbReference type="InterPro" id="IPR003838">
    <property type="entry name" value="ABC3_permease_C"/>
</dbReference>
<evidence type="ECO:0000256" key="4">
    <source>
        <dbReference type="ARBA" id="ARBA00022989"/>
    </source>
</evidence>
<evidence type="ECO:0000259" key="8">
    <source>
        <dbReference type="Pfam" id="PF02687"/>
    </source>
</evidence>
<feature type="transmembrane region" description="Helical" evidence="7">
    <location>
        <begin position="507"/>
        <end position="532"/>
    </location>
</feature>
<keyword evidence="4 7" id="KW-1133">Transmembrane helix</keyword>
<feature type="transmembrane region" description="Helical" evidence="7">
    <location>
        <begin position="323"/>
        <end position="350"/>
    </location>
</feature>
<dbReference type="RefSeq" id="WP_310538180.1">
    <property type="nucleotide sequence ID" value="NZ_BAAAOC010000017.1"/>
</dbReference>
<feature type="domain" description="ABC3 transporter permease C-terminal" evidence="8">
    <location>
        <begin position="328"/>
        <end position="448"/>
    </location>
</feature>
<protein>
    <submittedName>
        <fullName evidence="10">ABC transporter permease</fullName>
    </submittedName>
</protein>
<dbReference type="Pfam" id="PF12704">
    <property type="entry name" value="MacB_PCD"/>
    <property type="match status" value="1"/>
</dbReference>
<feature type="transmembrane region" description="Helical" evidence="7">
    <location>
        <begin position="417"/>
        <end position="441"/>
    </location>
</feature>
<feature type="transmembrane region" description="Helical" evidence="7">
    <location>
        <begin position="577"/>
        <end position="595"/>
    </location>
</feature>
<feature type="transmembrane region" description="Helical" evidence="7">
    <location>
        <begin position="377"/>
        <end position="405"/>
    </location>
</feature>
<evidence type="ECO:0000256" key="7">
    <source>
        <dbReference type="SAM" id="Phobius"/>
    </source>
</evidence>
<dbReference type="EMBL" id="JAVKGT010000038">
    <property type="protein sequence ID" value="MDR5712808.1"/>
    <property type="molecule type" value="Genomic_DNA"/>
</dbReference>
<reference evidence="11" key="1">
    <citation type="submission" date="2023-07" db="EMBL/GenBank/DDBJ databases">
        <title>Description of three actinobacteria isolated from air of manufacturing shop in a pharmaceutical factory.</title>
        <authorList>
            <person name="Zhang D.-F."/>
        </authorList>
    </citation>
    <scope>NUCLEOTIDE SEQUENCE [LARGE SCALE GENOMIC DNA]</scope>
    <source>
        <strain evidence="11">CCTCC AB 207010</strain>
    </source>
</reference>
<accession>A0ABU1FW21</accession>
<feature type="domain" description="MacB-like periplasmic core" evidence="9">
    <location>
        <begin position="35"/>
        <end position="224"/>
    </location>
</feature>
<dbReference type="InterPro" id="IPR025857">
    <property type="entry name" value="MacB_PCD"/>
</dbReference>
<sequence length="785" mass="82222">MSRRPSAGGGGNTQIAMLRANLRGAGKRLWAAGAAVAISVAFIVTGLLLVGSFTSVITEEAEADAAGADLILGTGTLADPGEYGTDDDGNEIWIEPETPEHEDGVLAEAISELDSVASVETVQSGYLEVAQDDQTYLGFMAETLPTTRPLELASGRLPTGDDEMLISCAVTDFYHLNQGDTVSAARLDWGETGDVTVLSQEDYTVVGVVEDSSDDVAYLTPAGMERLPTVAQPAELRVVLEEELHGDRQAQERMQEQILQLIADLDARGELTYLFRDQPDEELVPEEAGQGVQLIGGVSVATRGQIVDQWVAQKTGDARTLQYIAFGFGAIAIFVSALVIANTFQVIVAARLRTMALIRAVGGTAGQLRTATLAEGAVLGLIGGAAGIMLGWAVTQAIVVIMRLIDGGDGIPPGVPSALVIGLGLGLGLVMALGSALYPALKAGRVSPMEALRPADLAPPAQRVSRVRLILGSLLTGSGLVTVLYSARAKPDTQRPEYSYEPVNYDALTGLPLPVLGILGGFLAFGGMLVLARIVIPPLAALLGAAVSRIPALRVPAKLAGQNARQVPGRTTATASALLVGVTLVVMMTVGAATAQKVLYDELNESYPVDGITSAVTPEELAQLTDTSIVTEAVTVPGASATTELGEEVTILVVDEQQLDTLARHSPVTPEPGTVLVSWGMATAGFDDDGDPVPMTLSAADEGSPFTAEVEFASWLPVNAAVVSPGTLPSSWEVSEDQGRSLLRLSDDVRESQINELFGDAEIQVEDLNFEGGYMKRPRFDAASF</sequence>
<evidence type="ECO:0000313" key="10">
    <source>
        <dbReference type="EMBL" id="MDR5712808.1"/>
    </source>
</evidence>
<dbReference type="PANTHER" id="PTHR30572:SF4">
    <property type="entry name" value="ABC TRANSPORTER PERMEASE YTRF"/>
    <property type="match status" value="1"/>
</dbReference>
<organism evidence="10 11">
    <name type="scientific">Nesterenkonia flava</name>
    <dbReference type="NCBI Taxonomy" id="469799"/>
    <lineage>
        <taxon>Bacteria</taxon>
        <taxon>Bacillati</taxon>
        <taxon>Actinomycetota</taxon>
        <taxon>Actinomycetes</taxon>
        <taxon>Micrococcales</taxon>
        <taxon>Micrococcaceae</taxon>
        <taxon>Nesterenkonia</taxon>
    </lineage>
</organism>
<proteinExistence type="inferred from homology"/>
<evidence type="ECO:0000256" key="2">
    <source>
        <dbReference type="ARBA" id="ARBA00022475"/>
    </source>
</evidence>
<evidence type="ECO:0000259" key="9">
    <source>
        <dbReference type="Pfam" id="PF12704"/>
    </source>
</evidence>
<comment type="caution">
    <text evidence="10">The sequence shown here is derived from an EMBL/GenBank/DDBJ whole genome shotgun (WGS) entry which is preliminary data.</text>
</comment>
<keyword evidence="3 7" id="KW-0812">Transmembrane</keyword>
<evidence type="ECO:0000256" key="5">
    <source>
        <dbReference type="ARBA" id="ARBA00023136"/>
    </source>
</evidence>
<dbReference type="Proteomes" id="UP001260872">
    <property type="component" value="Unassembled WGS sequence"/>
</dbReference>
<evidence type="ECO:0000256" key="1">
    <source>
        <dbReference type="ARBA" id="ARBA00004651"/>
    </source>
</evidence>
<keyword evidence="5 7" id="KW-0472">Membrane</keyword>
<comment type="similarity">
    <text evidence="6">Belongs to the ABC-4 integral membrane protein family.</text>
</comment>
<name>A0ABU1FW21_9MICC</name>
<dbReference type="InterPro" id="IPR050250">
    <property type="entry name" value="Macrolide_Exporter_MacB"/>
</dbReference>